<dbReference type="Proteomes" id="UP000494106">
    <property type="component" value="Unassembled WGS sequence"/>
</dbReference>
<dbReference type="OrthoDB" id="7485473at2759"/>
<feature type="region of interest" description="Disordered" evidence="1">
    <location>
        <begin position="1"/>
        <end position="27"/>
    </location>
</feature>
<organism evidence="2 3">
    <name type="scientific">Arctia plantaginis</name>
    <name type="common">Wood tiger moth</name>
    <name type="synonym">Phalaena plantaginis</name>
    <dbReference type="NCBI Taxonomy" id="874455"/>
    <lineage>
        <taxon>Eukaryota</taxon>
        <taxon>Metazoa</taxon>
        <taxon>Ecdysozoa</taxon>
        <taxon>Arthropoda</taxon>
        <taxon>Hexapoda</taxon>
        <taxon>Insecta</taxon>
        <taxon>Pterygota</taxon>
        <taxon>Neoptera</taxon>
        <taxon>Endopterygota</taxon>
        <taxon>Lepidoptera</taxon>
        <taxon>Glossata</taxon>
        <taxon>Ditrysia</taxon>
        <taxon>Noctuoidea</taxon>
        <taxon>Erebidae</taxon>
        <taxon>Arctiinae</taxon>
        <taxon>Arctia</taxon>
    </lineage>
</organism>
<accession>A0A8S1B276</accession>
<gene>
    <name evidence="2" type="ORF">APLA_LOCUS15501</name>
</gene>
<sequence length="345" mass="38856">MSQSRKCKISSSAEHFLSNGDNEPRHDLSMARTAKDLQSRSTHPNECRRKKSNKKIPKSLRYDLEAALVGLCDVWFENIKPHLVRNNIKLHVHNTEAAADAAASACGDLETPAMPPCAHLDPGAATDLLRQEDACYVGFCATQPIASEAQCFRPQVSICQNQSSHGRPLKTHQNNEILLKNKCKHQPRRVSRTCQTNAILRAPMTEPTFSFKDRHIRNLFKSVFKKVPVCPPTTPLSALPKSKQITNMASQTVPQMYCTFLDNLCSLNRLRATTPLAHNKTQQRVRNQPNLFQNDLIDIIGKRNDEILRDISKSQQKVGYPSLVNLVSPRDRQKTGAPKKNPPWR</sequence>
<name>A0A8S1B276_ARCPL</name>
<feature type="region of interest" description="Disordered" evidence="1">
    <location>
        <begin position="322"/>
        <end position="345"/>
    </location>
</feature>
<dbReference type="AlphaFoldDB" id="A0A8S1B276"/>
<evidence type="ECO:0000256" key="1">
    <source>
        <dbReference type="SAM" id="MobiDB-lite"/>
    </source>
</evidence>
<evidence type="ECO:0000313" key="2">
    <source>
        <dbReference type="EMBL" id="CAB3256550.1"/>
    </source>
</evidence>
<protein>
    <submittedName>
        <fullName evidence="2">Uncharacterized protein</fullName>
    </submittedName>
</protein>
<comment type="caution">
    <text evidence="2">The sequence shown here is derived from an EMBL/GenBank/DDBJ whole genome shotgun (WGS) entry which is preliminary data.</text>
</comment>
<dbReference type="EMBL" id="CADEBC010000586">
    <property type="protein sequence ID" value="CAB3256550.1"/>
    <property type="molecule type" value="Genomic_DNA"/>
</dbReference>
<proteinExistence type="predicted"/>
<keyword evidence="3" id="KW-1185">Reference proteome</keyword>
<reference evidence="2 3" key="1">
    <citation type="submission" date="2020-04" db="EMBL/GenBank/DDBJ databases">
        <authorList>
            <person name="Wallbank WR R."/>
            <person name="Pardo Diaz C."/>
            <person name="Kozak K."/>
            <person name="Martin S."/>
            <person name="Jiggins C."/>
            <person name="Moest M."/>
            <person name="Warren A I."/>
            <person name="Byers J.R.P. K."/>
            <person name="Montejo-Kovacevich G."/>
            <person name="Yen C E."/>
        </authorList>
    </citation>
    <scope>NUCLEOTIDE SEQUENCE [LARGE SCALE GENOMIC DNA]</scope>
</reference>
<evidence type="ECO:0000313" key="3">
    <source>
        <dbReference type="Proteomes" id="UP000494106"/>
    </source>
</evidence>